<reference evidence="2" key="1">
    <citation type="submission" date="2021-02" db="EMBL/GenBank/DDBJ databases">
        <authorList>
            <person name="Nowell W R."/>
        </authorList>
    </citation>
    <scope>NUCLEOTIDE SEQUENCE</scope>
</reference>
<feature type="compositionally biased region" description="Polar residues" evidence="1">
    <location>
        <begin position="91"/>
        <end position="111"/>
    </location>
</feature>
<evidence type="ECO:0000313" key="2">
    <source>
        <dbReference type="EMBL" id="CAF1645087.1"/>
    </source>
</evidence>
<gene>
    <name evidence="2" type="ORF">XAT740_LOCUS53992</name>
</gene>
<dbReference type="AlphaFoldDB" id="A0A816E4B8"/>
<comment type="caution">
    <text evidence="2">The sequence shown here is derived from an EMBL/GenBank/DDBJ whole genome shotgun (WGS) entry which is preliminary data.</text>
</comment>
<keyword evidence="3" id="KW-1185">Reference proteome</keyword>
<accession>A0A816E4B8</accession>
<protein>
    <submittedName>
        <fullName evidence="2">Uncharacterized protein</fullName>
    </submittedName>
</protein>
<feature type="compositionally biased region" description="Basic and acidic residues" evidence="1">
    <location>
        <begin position="76"/>
        <end position="85"/>
    </location>
</feature>
<feature type="non-terminal residue" evidence="2">
    <location>
        <position position="1"/>
    </location>
</feature>
<proteinExistence type="predicted"/>
<feature type="compositionally biased region" description="Basic and acidic residues" evidence="1">
    <location>
        <begin position="30"/>
        <end position="58"/>
    </location>
</feature>
<name>A0A816E4B8_ADIRI</name>
<dbReference type="Proteomes" id="UP000663828">
    <property type="component" value="Unassembled WGS sequence"/>
</dbReference>
<dbReference type="EMBL" id="CAJNOR010009486">
    <property type="protein sequence ID" value="CAF1645087.1"/>
    <property type="molecule type" value="Genomic_DNA"/>
</dbReference>
<sequence>NTPLAWAREMNATDVINELEKRGAVADKEWHGEKLEMKTNEQRAEEGAFDENDPHQEEGDYQSELGDVNGIQTGRFEIEVEDSKTKRQNSNKDSNITDALQRQRPTTKLVF</sequence>
<evidence type="ECO:0000256" key="1">
    <source>
        <dbReference type="SAM" id="MobiDB-lite"/>
    </source>
</evidence>
<evidence type="ECO:0000313" key="3">
    <source>
        <dbReference type="Proteomes" id="UP000663828"/>
    </source>
</evidence>
<organism evidence="2 3">
    <name type="scientific">Adineta ricciae</name>
    <name type="common">Rotifer</name>
    <dbReference type="NCBI Taxonomy" id="249248"/>
    <lineage>
        <taxon>Eukaryota</taxon>
        <taxon>Metazoa</taxon>
        <taxon>Spiralia</taxon>
        <taxon>Gnathifera</taxon>
        <taxon>Rotifera</taxon>
        <taxon>Eurotatoria</taxon>
        <taxon>Bdelloidea</taxon>
        <taxon>Adinetida</taxon>
        <taxon>Adinetidae</taxon>
        <taxon>Adineta</taxon>
    </lineage>
</organism>
<feature type="region of interest" description="Disordered" evidence="1">
    <location>
        <begin position="30"/>
        <end position="111"/>
    </location>
</feature>